<gene>
    <name evidence="3" type="ORF">SAMN04488587_0309</name>
</gene>
<evidence type="ECO:0000313" key="3">
    <source>
        <dbReference type="EMBL" id="SES64711.1"/>
    </source>
</evidence>
<evidence type="ECO:0000256" key="1">
    <source>
        <dbReference type="SAM" id="Phobius"/>
    </source>
</evidence>
<keyword evidence="1" id="KW-0472">Membrane</keyword>
<keyword evidence="1" id="KW-0812">Transmembrane</keyword>
<dbReference type="InterPro" id="IPR011674">
    <property type="entry name" value="DUF1616"/>
</dbReference>
<name>A0A1H9Y7F5_9EURY</name>
<proteinExistence type="predicted"/>
<reference evidence="4" key="1">
    <citation type="submission" date="2016-10" db="EMBL/GenBank/DDBJ databases">
        <authorList>
            <person name="Varghese N."/>
            <person name="Submissions S."/>
        </authorList>
    </citation>
    <scope>NUCLEOTIDE SEQUENCE [LARGE SCALE GENOMIC DNA]</scope>
    <source>
        <strain evidence="4">SLH 33</strain>
    </source>
</reference>
<keyword evidence="4" id="KW-1185">Reference proteome</keyword>
<keyword evidence="1" id="KW-1133">Transmembrane helix</keyword>
<dbReference type="RefSeq" id="WP_091688345.1">
    <property type="nucleotide sequence ID" value="NZ_CAAGSJ010000004.1"/>
</dbReference>
<feature type="transmembrane region" description="Helical" evidence="1">
    <location>
        <begin position="69"/>
        <end position="90"/>
    </location>
</feature>
<feature type="transmembrane region" description="Helical" evidence="1">
    <location>
        <begin position="96"/>
        <end position="116"/>
    </location>
</feature>
<accession>A0A1H9Y7F5</accession>
<feature type="transmembrane region" description="Helical" evidence="1">
    <location>
        <begin position="37"/>
        <end position="57"/>
    </location>
</feature>
<dbReference type="Proteomes" id="UP000243338">
    <property type="component" value="Unassembled WGS sequence"/>
</dbReference>
<feature type="transmembrane region" description="Helical" evidence="1">
    <location>
        <begin position="12"/>
        <end position="31"/>
    </location>
</feature>
<dbReference type="AlphaFoldDB" id="A0A1H9Y7F5"/>
<feature type="transmembrane region" description="Helical" evidence="1">
    <location>
        <begin position="153"/>
        <end position="174"/>
    </location>
</feature>
<evidence type="ECO:0000313" key="4">
    <source>
        <dbReference type="Proteomes" id="UP000243338"/>
    </source>
</evidence>
<dbReference type="STRING" id="1353158.SAMN04488587_0309"/>
<protein>
    <submittedName>
        <fullName evidence="3">Uncharacterized membrane protein</fullName>
    </submittedName>
</protein>
<feature type="domain" description="DUF1616" evidence="2">
    <location>
        <begin position="14"/>
        <end position="290"/>
    </location>
</feature>
<evidence type="ECO:0000259" key="2">
    <source>
        <dbReference type="Pfam" id="PF07760"/>
    </source>
</evidence>
<dbReference type="EMBL" id="FOHQ01000001">
    <property type="protein sequence ID" value="SES64711.1"/>
    <property type="molecule type" value="Genomic_DNA"/>
</dbReference>
<organism evidence="3 4">
    <name type="scientific">Methanococcoides vulcani</name>
    <dbReference type="NCBI Taxonomy" id="1353158"/>
    <lineage>
        <taxon>Archaea</taxon>
        <taxon>Methanobacteriati</taxon>
        <taxon>Methanobacteriota</taxon>
        <taxon>Stenosarchaea group</taxon>
        <taxon>Methanomicrobia</taxon>
        <taxon>Methanosarcinales</taxon>
        <taxon>Methanosarcinaceae</taxon>
        <taxon>Methanococcoides</taxon>
    </lineage>
</organism>
<sequence>MSHRNKIPSDIQVVIALVLLTCIFITIPTLSNTPIRTALGLPMVLFLPGYALIAALFPGKDDLDGIERLALSFGLSIAVVPLIGLALNYTPWGIRLFPILISLSAFTVIMCAVAVFRRNNLPENDKFTVPFYSAYISLKEEISKKPENKLDRILTILLVLSILASIVTLAYVVVTPKEGEKFTEFYILGPEGMADNYPTYLQFGQNGTVIVGIVNHEYADTEYSIKLMLENDSQMMEQDRHQIILQHNQTWEKEVTFTPAAAGEDMKLQFLLYKDKNMTEHYRDLHLWIDVEEM</sequence>
<dbReference type="PIRSF" id="PIRSF018671">
    <property type="entry name" value="UCP018671"/>
    <property type="match status" value="1"/>
</dbReference>
<dbReference type="InterPro" id="IPR014495">
    <property type="entry name" value="UCP018671"/>
</dbReference>
<dbReference type="OrthoDB" id="82282at2157"/>
<dbReference type="Pfam" id="PF07760">
    <property type="entry name" value="DUF1616"/>
    <property type="match status" value="1"/>
</dbReference>